<dbReference type="GO" id="GO:0031177">
    <property type="term" value="F:phosphopantetheine binding"/>
    <property type="evidence" value="ECO:0007669"/>
    <property type="project" value="TreeGrafter"/>
</dbReference>
<dbReference type="InterPro" id="IPR000873">
    <property type="entry name" value="AMP-dep_synth/lig_dom"/>
</dbReference>
<dbReference type="RefSeq" id="WP_152827028.1">
    <property type="nucleotide sequence ID" value="NZ_WHUT02000008.1"/>
</dbReference>
<dbReference type="InterPro" id="IPR025110">
    <property type="entry name" value="AMP-bd_C"/>
</dbReference>
<dbReference type="GO" id="GO:0043041">
    <property type="term" value="P:amino acid activation for nonribosomal peptide biosynthetic process"/>
    <property type="evidence" value="ECO:0007669"/>
    <property type="project" value="TreeGrafter"/>
</dbReference>
<feature type="domain" description="AMP-binding enzyme C-terminal" evidence="3">
    <location>
        <begin position="421"/>
        <end position="494"/>
    </location>
</feature>
<keyword evidence="5" id="KW-1185">Reference proteome</keyword>
<dbReference type="InterPro" id="IPR042099">
    <property type="entry name" value="ANL_N_sf"/>
</dbReference>
<evidence type="ECO:0000259" key="2">
    <source>
        <dbReference type="Pfam" id="PF00501"/>
    </source>
</evidence>
<feature type="region of interest" description="Disordered" evidence="1">
    <location>
        <begin position="488"/>
        <end position="509"/>
    </location>
</feature>
<feature type="compositionally biased region" description="Polar residues" evidence="1">
    <location>
        <begin position="500"/>
        <end position="509"/>
    </location>
</feature>
<dbReference type="GO" id="GO:0044550">
    <property type="term" value="P:secondary metabolite biosynthetic process"/>
    <property type="evidence" value="ECO:0007669"/>
    <property type="project" value="TreeGrafter"/>
</dbReference>
<dbReference type="InterPro" id="IPR045851">
    <property type="entry name" value="AMP-bd_C_sf"/>
</dbReference>
<sequence>MLHQENLTIIGTRALYERISGEMAKTPRSTVFSAQEERVSHEGLIAMAALIRNRLPCPDPTAEETVAICAEKTPDCLAAILAVLSTGRAYAPLDPTHPDARLTGILADLRPAALVVDETTGPRLRDWAQAADVPLLQLSRAAPDAVAPHAPIAVSQQSLAAVLHTSGSTGKPKRVEIEASALHVFQEWVVDELGLCVDDCLLSHAPFAFDLSFLDIYAALMSGAGLALADAKTARSGAKLMAMMQRARVTIWHSAPSALKLIAESAGDTILPDLRCVLFAGEPMPARTLQKLFRIFPKARFLNIYGCTETNDTFCYEVPRQNTPDPLPLGRALPYVDYVLADADGAEIAGPGEGELWVRCPTMMRGYADPALTARATVWHQGKLYYRSGDQVRRDATGLVHFIGRNDTIVKLTGIRVDLNEVDAALLAHPGVDEALSFVTPSADGLALNAWVTTQHDLSSLDLRLHLTQRLPLAAIPRHYTISRMEVPKNSNGKACRRQMAQNGQSTLV</sequence>
<dbReference type="Pfam" id="PF00501">
    <property type="entry name" value="AMP-binding"/>
    <property type="match status" value="1"/>
</dbReference>
<dbReference type="PROSITE" id="PS00455">
    <property type="entry name" value="AMP_BINDING"/>
    <property type="match status" value="1"/>
</dbReference>
<proteinExistence type="predicted"/>
<dbReference type="Proteomes" id="UP000484076">
    <property type="component" value="Unassembled WGS sequence"/>
</dbReference>
<dbReference type="EMBL" id="WHUT02000008">
    <property type="protein sequence ID" value="NUB45446.1"/>
    <property type="molecule type" value="Genomic_DNA"/>
</dbReference>
<dbReference type="PANTHER" id="PTHR45527">
    <property type="entry name" value="NONRIBOSOMAL PEPTIDE SYNTHETASE"/>
    <property type="match status" value="1"/>
</dbReference>
<dbReference type="Pfam" id="PF13193">
    <property type="entry name" value="AMP-binding_C"/>
    <property type="match status" value="1"/>
</dbReference>
<dbReference type="Gene3D" id="3.30.300.30">
    <property type="match status" value="1"/>
</dbReference>
<evidence type="ECO:0000313" key="5">
    <source>
        <dbReference type="Proteomes" id="UP000484076"/>
    </source>
</evidence>
<reference evidence="4" key="1">
    <citation type="submission" date="2020-05" db="EMBL/GenBank/DDBJ databases">
        <title>Fertoebacter nigrum gen. nov., sp. nov., a new member of the family Rhodobacteraceae.</title>
        <authorList>
            <person name="Szuroczki S."/>
            <person name="Abbaszade G."/>
            <person name="Buni D."/>
            <person name="Schumann P."/>
            <person name="Toth E."/>
        </authorList>
    </citation>
    <scope>NUCLEOTIDE SEQUENCE</scope>
    <source>
        <strain evidence="4">RG-N-1a</strain>
    </source>
</reference>
<evidence type="ECO:0000313" key="4">
    <source>
        <dbReference type="EMBL" id="NUB45446.1"/>
    </source>
</evidence>
<accession>A0A8X8H1H9</accession>
<comment type="caution">
    <text evidence="4">The sequence shown here is derived from an EMBL/GenBank/DDBJ whole genome shotgun (WGS) entry which is preliminary data.</text>
</comment>
<organism evidence="4 5">
    <name type="scientific">Fertoeibacter niger</name>
    <dbReference type="NCBI Taxonomy" id="2656921"/>
    <lineage>
        <taxon>Bacteria</taxon>
        <taxon>Pseudomonadati</taxon>
        <taxon>Pseudomonadota</taxon>
        <taxon>Alphaproteobacteria</taxon>
        <taxon>Rhodobacterales</taxon>
        <taxon>Paracoccaceae</taxon>
        <taxon>Fertoeibacter</taxon>
    </lineage>
</organism>
<dbReference type="GO" id="GO:0005737">
    <property type="term" value="C:cytoplasm"/>
    <property type="evidence" value="ECO:0007669"/>
    <property type="project" value="TreeGrafter"/>
</dbReference>
<dbReference type="Gene3D" id="3.40.50.12780">
    <property type="entry name" value="N-terminal domain of ligase-like"/>
    <property type="match status" value="1"/>
</dbReference>
<evidence type="ECO:0000259" key="3">
    <source>
        <dbReference type="Pfam" id="PF13193"/>
    </source>
</evidence>
<evidence type="ECO:0000256" key="1">
    <source>
        <dbReference type="SAM" id="MobiDB-lite"/>
    </source>
</evidence>
<name>A0A8X8H1H9_9RHOB</name>
<dbReference type="PANTHER" id="PTHR45527:SF1">
    <property type="entry name" value="FATTY ACID SYNTHASE"/>
    <property type="match status" value="1"/>
</dbReference>
<dbReference type="InterPro" id="IPR020845">
    <property type="entry name" value="AMP-binding_CS"/>
</dbReference>
<dbReference type="SUPFAM" id="SSF56801">
    <property type="entry name" value="Acetyl-CoA synthetase-like"/>
    <property type="match status" value="1"/>
</dbReference>
<feature type="domain" description="AMP-dependent synthetase/ligase" evidence="2">
    <location>
        <begin position="24"/>
        <end position="367"/>
    </location>
</feature>
<dbReference type="AlphaFoldDB" id="A0A8X8H1H9"/>
<gene>
    <name evidence="4" type="ORF">GEU84_013690</name>
</gene>
<protein>
    <submittedName>
        <fullName evidence="4">AMP-binding protein</fullName>
    </submittedName>
</protein>